<dbReference type="CDD" id="cd08493">
    <property type="entry name" value="PBP2_DppA_like"/>
    <property type="match status" value="1"/>
</dbReference>
<evidence type="ECO:0000256" key="3">
    <source>
        <dbReference type="SAM" id="SignalP"/>
    </source>
</evidence>
<evidence type="ECO:0000256" key="1">
    <source>
        <dbReference type="ARBA" id="ARBA00005695"/>
    </source>
</evidence>
<evidence type="ECO:0000256" key="2">
    <source>
        <dbReference type="ARBA" id="ARBA00022729"/>
    </source>
</evidence>
<dbReference type="PANTHER" id="PTHR30290">
    <property type="entry name" value="PERIPLASMIC BINDING COMPONENT OF ABC TRANSPORTER"/>
    <property type="match status" value="1"/>
</dbReference>
<dbReference type="PIRSF" id="PIRSF002741">
    <property type="entry name" value="MppA"/>
    <property type="match status" value="1"/>
</dbReference>
<dbReference type="EMBL" id="BSPO01000003">
    <property type="protein sequence ID" value="GLS84206.1"/>
    <property type="molecule type" value="Genomic_DNA"/>
</dbReference>
<dbReference type="Gene3D" id="3.10.105.10">
    <property type="entry name" value="Dipeptide-binding Protein, Domain 3"/>
    <property type="match status" value="1"/>
</dbReference>
<comment type="caution">
    <text evidence="5">The sequence shown here is derived from an EMBL/GenBank/DDBJ whole genome shotgun (WGS) entry which is preliminary data.</text>
</comment>
<proteinExistence type="inferred from homology"/>
<protein>
    <submittedName>
        <fullName evidence="5">ABC transporter substrate-binding protein</fullName>
    </submittedName>
</protein>
<name>A0AA37U0B2_9GAMM</name>
<dbReference type="RefSeq" id="WP_095500221.1">
    <property type="nucleotide sequence ID" value="NZ_BSPO01000003.1"/>
</dbReference>
<sequence>MARKTTIFTLLLLLPTLLVGGCSDDPNAIPSGLVYCSEGNPESFNPQRVTSGTTIDATSHQLYDRLITFDANHNYQPALATDWSVSEDGLTYRFHLRQGVAFHSSDDFKPSRFFNADDVLFSFDRVRQLDHPFYPKQRSNFPFFESVQFAQQIRHIKAISPYLVEFKLKLPDVTFLANIATDFAVILSAQYAQQLLAQGHVERIDQFPIGTGPFKLKKYAKNHYIRYQRFDEHWRGPAKTENLVFDISPNSTVRLSKLITGECDIAALPNVQEIDKMAARGLVFPEVIVENQQGLNVSFWAINTRKPPFNDRRVRQALAHAINKSRIFDVVYNRQAIESQSLLPPFSAAFSPSDYRYRYDPEKAKALLEETGFSDLSMDIWAMPVARAYNPNSYKTAELIQADLLAIGIDANIVSFDWSVFNQKLASGDYDSVVIGWTADNVDPDNFFTPLLSCNSVDSGNNRARWCNATFDWKINQARQESDFEIRKSLYQDAENIVAVEVPVIGLAHTTRKIARRATLKGLQLSSYGGLSLAQAYKQMGQAPEPGETELQEVQP</sequence>
<dbReference type="InterPro" id="IPR000914">
    <property type="entry name" value="SBP_5_dom"/>
</dbReference>
<dbReference type="PROSITE" id="PS51257">
    <property type="entry name" value="PROKAR_LIPOPROTEIN"/>
    <property type="match status" value="1"/>
</dbReference>
<feature type="signal peptide" evidence="3">
    <location>
        <begin position="1"/>
        <end position="20"/>
    </location>
</feature>
<dbReference type="Pfam" id="PF00496">
    <property type="entry name" value="SBP_bac_5"/>
    <property type="match status" value="1"/>
</dbReference>
<dbReference type="Gene3D" id="3.90.76.10">
    <property type="entry name" value="Dipeptide-binding Protein, Domain 1"/>
    <property type="match status" value="1"/>
</dbReference>
<reference evidence="5 6" key="1">
    <citation type="journal article" date="2014" name="Int. J. Syst. Evol. Microbiol.">
        <title>Complete genome sequence of Corynebacterium casei LMG S-19264T (=DSM 44701T), isolated from a smear-ripened cheese.</title>
        <authorList>
            <consortium name="US DOE Joint Genome Institute (JGI-PGF)"/>
            <person name="Walter F."/>
            <person name="Albersmeier A."/>
            <person name="Kalinowski J."/>
            <person name="Ruckert C."/>
        </authorList>
    </citation>
    <scope>NUCLEOTIDE SEQUENCE [LARGE SCALE GENOMIC DNA]</scope>
    <source>
        <strain evidence="5 6">NBRC 112785</strain>
    </source>
</reference>
<dbReference type="InterPro" id="IPR030678">
    <property type="entry name" value="Peptide/Ni-bd"/>
</dbReference>
<organism evidence="5 6">
    <name type="scientific">Paraferrimonas haliotis</name>
    <dbReference type="NCBI Taxonomy" id="2013866"/>
    <lineage>
        <taxon>Bacteria</taxon>
        <taxon>Pseudomonadati</taxon>
        <taxon>Pseudomonadota</taxon>
        <taxon>Gammaproteobacteria</taxon>
        <taxon>Alteromonadales</taxon>
        <taxon>Ferrimonadaceae</taxon>
        <taxon>Paraferrimonas</taxon>
    </lineage>
</organism>
<gene>
    <name evidence="5" type="primary">sapA</name>
    <name evidence="5" type="ORF">GCM10007894_21830</name>
</gene>
<dbReference type="GO" id="GO:0042938">
    <property type="term" value="P:dipeptide transport"/>
    <property type="evidence" value="ECO:0007669"/>
    <property type="project" value="TreeGrafter"/>
</dbReference>
<dbReference type="SUPFAM" id="SSF53850">
    <property type="entry name" value="Periplasmic binding protein-like II"/>
    <property type="match status" value="1"/>
</dbReference>
<keyword evidence="2 3" id="KW-0732">Signal</keyword>
<keyword evidence="6" id="KW-1185">Reference proteome</keyword>
<feature type="domain" description="Solute-binding protein family 5" evidence="4">
    <location>
        <begin position="75"/>
        <end position="456"/>
    </location>
</feature>
<evidence type="ECO:0000259" key="4">
    <source>
        <dbReference type="Pfam" id="PF00496"/>
    </source>
</evidence>
<comment type="similarity">
    <text evidence="1">Belongs to the bacterial solute-binding protein 5 family.</text>
</comment>
<dbReference type="GO" id="GO:1904680">
    <property type="term" value="F:peptide transmembrane transporter activity"/>
    <property type="evidence" value="ECO:0007669"/>
    <property type="project" value="TreeGrafter"/>
</dbReference>
<dbReference type="InterPro" id="IPR039424">
    <property type="entry name" value="SBP_5"/>
</dbReference>
<dbReference type="GO" id="GO:0030288">
    <property type="term" value="C:outer membrane-bounded periplasmic space"/>
    <property type="evidence" value="ECO:0007669"/>
    <property type="project" value="TreeGrafter"/>
</dbReference>
<accession>A0AA37U0B2</accession>
<dbReference type="PANTHER" id="PTHR30290:SF38">
    <property type="entry name" value="D,D-DIPEPTIDE-BINDING PERIPLASMIC PROTEIN DDPA-RELATED"/>
    <property type="match status" value="1"/>
</dbReference>
<dbReference type="GO" id="GO:0043190">
    <property type="term" value="C:ATP-binding cassette (ABC) transporter complex"/>
    <property type="evidence" value="ECO:0007669"/>
    <property type="project" value="InterPro"/>
</dbReference>
<dbReference type="Proteomes" id="UP001157439">
    <property type="component" value="Unassembled WGS sequence"/>
</dbReference>
<feature type="chain" id="PRO_5041229764" evidence="3">
    <location>
        <begin position="21"/>
        <end position="556"/>
    </location>
</feature>
<evidence type="ECO:0000313" key="5">
    <source>
        <dbReference type="EMBL" id="GLS84206.1"/>
    </source>
</evidence>
<dbReference type="Gene3D" id="3.40.190.10">
    <property type="entry name" value="Periplasmic binding protein-like II"/>
    <property type="match status" value="1"/>
</dbReference>
<dbReference type="AlphaFoldDB" id="A0AA37U0B2"/>
<evidence type="ECO:0000313" key="6">
    <source>
        <dbReference type="Proteomes" id="UP001157439"/>
    </source>
</evidence>